<feature type="region of interest" description="Disordered" evidence="1">
    <location>
        <begin position="1"/>
        <end position="25"/>
    </location>
</feature>
<evidence type="ECO:0000313" key="3">
    <source>
        <dbReference type="Proteomes" id="UP000078225"/>
    </source>
</evidence>
<sequence>MTKKKDPSELQKRGRKPKEHDNAELQDHLRGVRYLNQLTDEARRVISNSVKSYFEKNKKRKTFANKNMLLLVTSTRYITDISIKHNIEFYDAFTQKEYGDSSVRDYKMVTIAICEGLNELLNSGKPIRSDTPEGAQYLTGEEAYQLREAIDAGCSKADLLKVIASIYPELKHSM</sequence>
<dbReference type="AlphaFoldDB" id="A0A1B7L522"/>
<gene>
    <name evidence="2" type="ORF">A9B99_22030</name>
</gene>
<keyword evidence="3" id="KW-1185">Reference proteome</keyword>
<dbReference type="RefSeq" id="WP_064597059.1">
    <property type="nucleotide sequence ID" value="NZ_LYRP01000009.1"/>
</dbReference>
<comment type="caution">
    <text evidence="2">The sequence shown here is derived from an EMBL/GenBank/DDBJ whole genome shotgun (WGS) entry which is preliminary data.</text>
</comment>
<name>A0A1B7L522_9ENTR</name>
<dbReference type="EMBL" id="LYRP01000009">
    <property type="protein sequence ID" value="OAT77423.1"/>
    <property type="molecule type" value="Genomic_DNA"/>
</dbReference>
<proteinExistence type="predicted"/>
<reference evidence="3" key="1">
    <citation type="submission" date="2016-05" db="EMBL/GenBank/DDBJ databases">
        <authorList>
            <person name="Behera P."/>
            <person name="Vaishampayan P."/>
            <person name="Singh N."/>
            <person name="Raina V."/>
            <person name="Suar M."/>
            <person name="Pattnaik A."/>
            <person name="Rastogi G."/>
        </authorList>
    </citation>
    <scope>NUCLEOTIDE SEQUENCE [LARGE SCALE GENOMIC DNA]</scope>
    <source>
        <strain evidence="3">MP23</strain>
    </source>
</reference>
<protein>
    <submittedName>
        <fullName evidence="2">Uncharacterized protein</fullName>
    </submittedName>
</protein>
<organism evidence="2 3">
    <name type="scientific">Mangrovibacter phragmitis</name>
    <dbReference type="NCBI Taxonomy" id="1691903"/>
    <lineage>
        <taxon>Bacteria</taxon>
        <taxon>Pseudomonadati</taxon>
        <taxon>Pseudomonadota</taxon>
        <taxon>Gammaproteobacteria</taxon>
        <taxon>Enterobacterales</taxon>
        <taxon>Enterobacteriaceae</taxon>
        <taxon>Mangrovibacter</taxon>
    </lineage>
</organism>
<evidence type="ECO:0000313" key="2">
    <source>
        <dbReference type="EMBL" id="OAT77423.1"/>
    </source>
</evidence>
<accession>A0A1B7L522</accession>
<evidence type="ECO:0000256" key="1">
    <source>
        <dbReference type="SAM" id="MobiDB-lite"/>
    </source>
</evidence>
<dbReference type="Proteomes" id="UP000078225">
    <property type="component" value="Unassembled WGS sequence"/>
</dbReference>
<dbReference type="OrthoDB" id="9982537at2"/>